<protein>
    <recommendedName>
        <fullName evidence="6">Zn(2)-C6 fungal-type domain-containing protein</fullName>
    </recommendedName>
</protein>
<evidence type="ECO:0000259" key="6">
    <source>
        <dbReference type="PROSITE" id="PS50048"/>
    </source>
</evidence>
<gene>
    <name evidence="7" type="ORF">ASPCAL06983</name>
</gene>
<dbReference type="PANTHER" id="PTHR37534">
    <property type="entry name" value="TRANSCRIPTIONAL ACTIVATOR PROTEIN UGA3"/>
    <property type="match status" value="1"/>
</dbReference>
<dbReference type="CDD" id="cd00067">
    <property type="entry name" value="GAL4"/>
    <property type="match status" value="1"/>
</dbReference>
<evidence type="ECO:0000313" key="7">
    <source>
        <dbReference type="EMBL" id="CEL05871.1"/>
    </source>
</evidence>
<comment type="subcellular location">
    <subcellularLocation>
        <location evidence="1">Nucleus</location>
    </subcellularLocation>
</comment>
<dbReference type="SMART" id="SM00066">
    <property type="entry name" value="GAL4"/>
    <property type="match status" value="1"/>
</dbReference>
<keyword evidence="2" id="KW-0805">Transcription regulation</keyword>
<dbReference type="PROSITE" id="PS50048">
    <property type="entry name" value="ZN2_CY6_FUNGAL_2"/>
    <property type="match status" value="1"/>
</dbReference>
<dbReference type="InterPro" id="IPR036864">
    <property type="entry name" value="Zn2-C6_fun-type_DNA-bd_sf"/>
</dbReference>
<name>A0A0U5G8H5_ASPCI</name>
<evidence type="ECO:0000256" key="5">
    <source>
        <dbReference type="ARBA" id="ARBA00023242"/>
    </source>
</evidence>
<evidence type="ECO:0000256" key="4">
    <source>
        <dbReference type="ARBA" id="ARBA00023163"/>
    </source>
</evidence>
<dbReference type="Gene3D" id="4.10.240.10">
    <property type="entry name" value="Zn(2)-C6 fungal-type DNA-binding domain"/>
    <property type="match status" value="1"/>
</dbReference>
<keyword evidence="5" id="KW-0539">Nucleus</keyword>
<dbReference type="InterPro" id="IPR001138">
    <property type="entry name" value="Zn2Cys6_DnaBD"/>
</dbReference>
<dbReference type="EMBL" id="CDMC01000005">
    <property type="protein sequence ID" value="CEL05871.1"/>
    <property type="molecule type" value="Genomic_DNA"/>
</dbReference>
<dbReference type="OrthoDB" id="5419315at2759"/>
<dbReference type="AlphaFoldDB" id="A0A0U5G8H5"/>
<evidence type="ECO:0000313" key="8">
    <source>
        <dbReference type="Proteomes" id="UP000054771"/>
    </source>
</evidence>
<feature type="domain" description="Zn(2)-C6 fungal-type" evidence="6">
    <location>
        <begin position="17"/>
        <end position="45"/>
    </location>
</feature>
<dbReference type="GO" id="GO:0005634">
    <property type="term" value="C:nucleus"/>
    <property type="evidence" value="ECO:0007669"/>
    <property type="project" value="UniProtKB-SubCell"/>
</dbReference>
<keyword evidence="8" id="KW-1185">Reference proteome</keyword>
<dbReference type="PROSITE" id="PS00463">
    <property type="entry name" value="ZN2_CY6_FUNGAL_1"/>
    <property type="match status" value="1"/>
</dbReference>
<accession>A0A0U5G8H5</accession>
<dbReference type="PANTHER" id="PTHR37534:SF46">
    <property type="entry name" value="ZN(II)2CYS6 TRANSCRIPTION FACTOR (EUROFUNG)"/>
    <property type="match status" value="1"/>
</dbReference>
<dbReference type="GO" id="GO:0008270">
    <property type="term" value="F:zinc ion binding"/>
    <property type="evidence" value="ECO:0007669"/>
    <property type="project" value="InterPro"/>
</dbReference>
<dbReference type="Pfam" id="PF11951">
    <property type="entry name" value="Fungal_trans_2"/>
    <property type="match status" value="1"/>
</dbReference>
<dbReference type="GO" id="GO:0000981">
    <property type="term" value="F:DNA-binding transcription factor activity, RNA polymerase II-specific"/>
    <property type="evidence" value="ECO:0007669"/>
    <property type="project" value="InterPro"/>
</dbReference>
<dbReference type="Proteomes" id="UP000054771">
    <property type="component" value="Unassembled WGS sequence"/>
</dbReference>
<evidence type="ECO:0000256" key="1">
    <source>
        <dbReference type="ARBA" id="ARBA00004123"/>
    </source>
</evidence>
<keyword evidence="4" id="KW-0804">Transcription</keyword>
<organism evidence="7 8">
    <name type="scientific">Aspergillus calidoustus</name>
    <dbReference type="NCBI Taxonomy" id="454130"/>
    <lineage>
        <taxon>Eukaryota</taxon>
        <taxon>Fungi</taxon>
        <taxon>Dikarya</taxon>
        <taxon>Ascomycota</taxon>
        <taxon>Pezizomycotina</taxon>
        <taxon>Eurotiomycetes</taxon>
        <taxon>Eurotiomycetidae</taxon>
        <taxon>Eurotiales</taxon>
        <taxon>Aspergillaceae</taxon>
        <taxon>Aspergillus</taxon>
        <taxon>Aspergillus subgen. Nidulantes</taxon>
    </lineage>
</organism>
<evidence type="ECO:0000256" key="2">
    <source>
        <dbReference type="ARBA" id="ARBA00023015"/>
    </source>
</evidence>
<dbReference type="OMA" id="KRHQKCD"/>
<dbReference type="InterPro" id="IPR021858">
    <property type="entry name" value="Fun_TF"/>
</dbReference>
<sequence>MPEESAQRVLKKRSRNGCRTCRKRHQKCDERKPTCFNCRLRGVECGGYKVTLGDFTAYSGIEGQMVSRVRRDSEGSGLEGDGEGDAAMAATVVGTPRTGLLPQSNFDLLQPQSQSRAVLAHLGDSHEIDSLTPGIMETVEMDPGRYLTSPLDFAALGNWSSEGYQAGEDDPEQPDEVQALELALFNPTLEPVMHTTPRDPFDQYLFTYYMDTLYLRLYPIKLDQNPYRVVYGSLATESEPLLKVIMLASASHLAKQGKLPAFAIQHYRTAVQDSFRDALSTNKEDSWVLGATVLLSIVLDIIGTSIDTWSAKLIGCRRLLEGALRTSAEQQQAPVGLQCLLVQYNWAVTMGRAMLKGSVAADVIDELRCIDEDRDSNLSPTLDLSKHQSHWWDDLPDYEMHLLLREATDYAVTVDRLRTAITPTAITPTATTPPASTTIDSLLQLMPHIADLIRRIESWSPPPPSIRPEYSASITHFNSVWRAGMLCFVYSEIYALDARDPRIQACVETALAALVELSWLQACLFPFFMVALHARGDDARGIFVGKLVEMHARLGFQGPLDVVAVLRGVWERVDGVVGAGRVEWRSVVRGLGMELNILL</sequence>
<evidence type="ECO:0000256" key="3">
    <source>
        <dbReference type="ARBA" id="ARBA00023125"/>
    </source>
</evidence>
<keyword evidence="3" id="KW-0238">DNA-binding</keyword>
<proteinExistence type="predicted"/>
<dbReference type="GO" id="GO:0003677">
    <property type="term" value="F:DNA binding"/>
    <property type="evidence" value="ECO:0007669"/>
    <property type="project" value="UniProtKB-KW"/>
</dbReference>
<dbReference type="SUPFAM" id="SSF57701">
    <property type="entry name" value="Zn2/Cys6 DNA-binding domain"/>
    <property type="match status" value="1"/>
</dbReference>
<dbReference type="Pfam" id="PF00172">
    <property type="entry name" value="Zn_clus"/>
    <property type="match status" value="1"/>
</dbReference>
<reference evidence="8" key="1">
    <citation type="journal article" date="2016" name="Genome Announc.">
        <title>Draft genome sequences of fungus Aspergillus calidoustus.</title>
        <authorList>
            <person name="Horn F."/>
            <person name="Linde J."/>
            <person name="Mattern D.J."/>
            <person name="Walther G."/>
            <person name="Guthke R."/>
            <person name="Scherlach K."/>
            <person name="Martin K."/>
            <person name="Brakhage A.A."/>
            <person name="Petzke L."/>
            <person name="Valiante V."/>
        </authorList>
    </citation>
    <scope>NUCLEOTIDE SEQUENCE [LARGE SCALE GENOMIC DNA]</scope>
    <source>
        <strain evidence="8">SF006504</strain>
    </source>
</reference>